<accession>A0AAV9QLP2</accession>
<dbReference type="GO" id="GO:0008270">
    <property type="term" value="F:zinc ion binding"/>
    <property type="evidence" value="ECO:0007669"/>
    <property type="project" value="InterPro"/>
</dbReference>
<feature type="region of interest" description="Disordered" evidence="5">
    <location>
        <begin position="23"/>
        <end position="71"/>
    </location>
</feature>
<evidence type="ECO:0000256" key="4">
    <source>
        <dbReference type="ARBA" id="ARBA00023242"/>
    </source>
</evidence>
<evidence type="ECO:0000256" key="3">
    <source>
        <dbReference type="ARBA" id="ARBA00023163"/>
    </source>
</evidence>
<gene>
    <name evidence="7" type="ORF">LTR25_000439</name>
</gene>
<comment type="caution">
    <text evidence="7">The sequence shown here is derived from an EMBL/GenBank/DDBJ whole genome shotgun (WGS) entry which is preliminary data.</text>
</comment>
<evidence type="ECO:0000256" key="1">
    <source>
        <dbReference type="ARBA" id="ARBA00023015"/>
    </source>
</evidence>
<keyword evidence="3" id="KW-0804">Transcription</keyword>
<dbReference type="AlphaFoldDB" id="A0AAV9QLP2"/>
<evidence type="ECO:0000256" key="5">
    <source>
        <dbReference type="SAM" id="MobiDB-lite"/>
    </source>
</evidence>
<dbReference type="EMBL" id="JAXLQG010000001">
    <property type="protein sequence ID" value="KAK5545432.1"/>
    <property type="molecule type" value="Genomic_DNA"/>
</dbReference>
<reference evidence="7 8" key="1">
    <citation type="submission" date="2023-06" db="EMBL/GenBank/DDBJ databases">
        <title>Black Yeasts Isolated from many extreme environments.</title>
        <authorList>
            <person name="Coleine C."/>
            <person name="Stajich J.E."/>
            <person name="Selbmann L."/>
        </authorList>
    </citation>
    <scope>NUCLEOTIDE SEQUENCE [LARGE SCALE GENOMIC DNA]</scope>
    <source>
        <strain evidence="7 8">CCFEE 5887</strain>
    </source>
</reference>
<dbReference type="GO" id="GO:0000435">
    <property type="term" value="P:positive regulation of transcription from RNA polymerase II promoter by galactose"/>
    <property type="evidence" value="ECO:0007669"/>
    <property type="project" value="TreeGrafter"/>
</dbReference>
<feature type="compositionally biased region" description="Low complexity" evidence="5">
    <location>
        <begin position="45"/>
        <end position="59"/>
    </location>
</feature>
<dbReference type="PANTHER" id="PTHR47424">
    <property type="entry name" value="REGULATORY PROTEIN GAL4"/>
    <property type="match status" value="1"/>
</dbReference>
<evidence type="ECO:0000313" key="7">
    <source>
        <dbReference type="EMBL" id="KAK5545432.1"/>
    </source>
</evidence>
<dbReference type="GO" id="GO:0000981">
    <property type="term" value="F:DNA-binding transcription factor activity, RNA polymerase II-specific"/>
    <property type="evidence" value="ECO:0007669"/>
    <property type="project" value="TreeGrafter"/>
</dbReference>
<dbReference type="GO" id="GO:0006351">
    <property type="term" value="P:DNA-templated transcription"/>
    <property type="evidence" value="ECO:0007669"/>
    <property type="project" value="InterPro"/>
</dbReference>
<keyword evidence="2" id="KW-0238">DNA-binding</keyword>
<name>A0AAV9QLP2_9PEZI</name>
<evidence type="ECO:0000256" key="2">
    <source>
        <dbReference type="ARBA" id="ARBA00023125"/>
    </source>
</evidence>
<dbReference type="CDD" id="cd12148">
    <property type="entry name" value="fungal_TF_MHR"/>
    <property type="match status" value="1"/>
</dbReference>
<dbReference type="Pfam" id="PF04082">
    <property type="entry name" value="Fungal_trans"/>
    <property type="match status" value="1"/>
</dbReference>
<organism evidence="7 8">
    <name type="scientific">Vermiconidia calcicola</name>
    <dbReference type="NCBI Taxonomy" id="1690605"/>
    <lineage>
        <taxon>Eukaryota</taxon>
        <taxon>Fungi</taxon>
        <taxon>Dikarya</taxon>
        <taxon>Ascomycota</taxon>
        <taxon>Pezizomycotina</taxon>
        <taxon>Dothideomycetes</taxon>
        <taxon>Dothideomycetidae</taxon>
        <taxon>Mycosphaerellales</taxon>
        <taxon>Extremaceae</taxon>
        <taxon>Vermiconidia</taxon>
    </lineage>
</organism>
<dbReference type="GO" id="GO:0000978">
    <property type="term" value="F:RNA polymerase II cis-regulatory region sequence-specific DNA binding"/>
    <property type="evidence" value="ECO:0007669"/>
    <property type="project" value="TreeGrafter"/>
</dbReference>
<feature type="compositionally biased region" description="Polar residues" evidence="5">
    <location>
        <begin position="126"/>
        <end position="140"/>
    </location>
</feature>
<protein>
    <recommendedName>
        <fullName evidence="6">Xylanolytic transcriptional activator regulatory domain-containing protein</fullName>
    </recommendedName>
</protein>
<dbReference type="GO" id="GO:0005634">
    <property type="term" value="C:nucleus"/>
    <property type="evidence" value="ECO:0007669"/>
    <property type="project" value="TreeGrafter"/>
</dbReference>
<dbReference type="Proteomes" id="UP001345827">
    <property type="component" value="Unassembled WGS sequence"/>
</dbReference>
<feature type="domain" description="Xylanolytic transcriptional activator regulatory" evidence="6">
    <location>
        <begin position="179"/>
        <end position="307"/>
    </location>
</feature>
<evidence type="ECO:0000259" key="6">
    <source>
        <dbReference type="Pfam" id="PF04082"/>
    </source>
</evidence>
<keyword evidence="1" id="KW-0805">Transcription regulation</keyword>
<keyword evidence="4" id="KW-0539">Nucleus</keyword>
<sequence length="463" mass="51494">MARSSPGEFNAWPTIFPPIVQKEDLGQGQNSPENVEVLPSRDVSRVSLSSPAGSSGQSLHAGPHEQTVSVEDDDGLVDVLATTTFNDASGADMGYFGPSSNHVLFRSLSDVFIEASRLFGAEETHVQQGPPSSLPEQQMSDDAPPTHADMKTPSGQEHIAQNTDRWYVLPRYQDAILLINHYFATVGFVLPYVDKATLVSQYLKTSSSQTPSKFRRGFLALISIICALSLNSLGDDHAEIYYQRAMAVLSPRCLIESSLEIVQALLLIVAYQQNSQRSVSSWTTHAWAVKAALQHGLHSHSLHTRSSSTILASIVEFMYNHNVEIPEQRSLPDLIRDSHELFRRLQEWREAISPFGDLVSSAELADIDGSYEVLRLRILLSLHYYRLFLMMSWPIIIAFANALLDGVAEIHPGQSLSWEEYTPVASADWFAVRELCAMTHAITRATEPFLHSNAAWYTCNYIC</sequence>
<keyword evidence="8" id="KW-1185">Reference proteome</keyword>
<feature type="region of interest" description="Disordered" evidence="5">
    <location>
        <begin position="122"/>
        <end position="156"/>
    </location>
</feature>
<proteinExistence type="predicted"/>
<evidence type="ECO:0000313" key="8">
    <source>
        <dbReference type="Proteomes" id="UP001345827"/>
    </source>
</evidence>
<dbReference type="InterPro" id="IPR051127">
    <property type="entry name" value="Fungal_SecMet_Regulators"/>
</dbReference>
<dbReference type="InterPro" id="IPR007219">
    <property type="entry name" value="XnlR_reg_dom"/>
</dbReference>
<dbReference type="PANTHER" id="PTHR47424:SF3">
    <property type="entry name" value="REGULATORY PROTEIN GAL4"/>
    <property type="match status" value="1"/>
</dbReference>